<dbReference type="Proteomes" id="UP000238274">
    <property type="component" value="Unassembled WGS sequence"/>
</dbReference>
<dbReference type="VEuPathDB" id="FungiDB:PSTT_03576"/>
<dbReference type="VEuPathDB" id="FungiDB:PSHT_09395"/>
<accession>A0A2S4VGZ6</accession>
<feature type="non-terminal residue" evidence="1">
    <location>
        <position position="136"/>
    </location>
</feature>
<reference evidence="2" key="3">
    <citation type="journal article" date="2018" name="Mol. Plant Microbe Interact.">
        <title>Genome sequence resources for the wheat stripe rust pathogen (Puccinia striiformis f. sp. tritici) and the barley stripe rust pathogen (Puccinia striiformis f. sp. hordei).</title>
        <authorList>
            <person name="Xia C."/>
            <person name="Wang M."/>
            <person name="Yin C."/>
            <person name="Cornejo O.E."/>
            <person name="Hulbert S.H."/>
            <person name="Chen X."/>
        </authorList>
    </citation>
    <scope>NUCLEOTIDE SEQUENCE [LARGE SCALE GENOMIC DNA]</scope>
    <source>
        <strain evidence="2">93TX-2</strain>
    </source>
</reference>
<sequence>MIDVEDGFGRPAKAAQDRPEVGKDEKEVVFQRQGLRRDFDQPRNRRARYLVAETGLEPPLLVRQSPIIANGGMATFLSHNCNLSMLSLFVGEEPSTQQFTEIFGKSGWKLESVSTLTPVLDRFIFGGVPDPSWPNK</sequence>
<dbReference type="OrthoDB" id="2410195at2759"/>
<keyword evidence="2" id="KW-1185">Reference proteome</keyword>
<reference evidence="2" key="2">
    <citation type="journal article" date="2018" name="BMC Genomics">
        <title>Genomic insights into host adaptation between the wheat stripe rust pathogen (Puccinia striiformis f. sp. tritici) and the barley stripe rust pathogen (Puccinia striiformis f. sp. hordei).</title>
        <authorList>
            <person name="Xia C."/>
            <person name="Wang M."/>
            <person name="Yin C."/>
            <person name="Cornejo O.E."/>
            <person name="Hulbert S.H."/>
            <person name="Chen X."/>
        </authorList>
    </citation>
    <scope>NUCLEOTIDE SEQUENCE [LARGE SCALE GENOMIC DNA]</scope>
    <source>
        <strain evidence="2">93TX-2</strain>
    </source>
</reference>
<reference evidence="1 2" key="1">
    <citation type="submission" date="2017-12" db="EMBL/GenBank/DDBJ databases">
        <title>Gene loss provides genomic basis for host adaptation in cereal stripe rust fungi.</title>
        <authorList>
            <person name="Xia C."/>
        </authorList>
    </citation>
    <scope>NUCLEOTIDE SEQUENCE [LARGE SCALE GENOMIC DNA]</scope>
    <source>
        <strain evidence="1 2">93TX-2</strain>
    </source>
</reference>
<evidence type="ECO:0000313" key="1">
    <source>
        <dbReference type="EMBL" id="POW08826.1"/>
    </source>
</evidence>
<gene>
    <name evidence="1" type="ORF">PSHT_09395</name>
</gene>
<comment type="caution">
    <text evidence="1">The sequence shown here is derived from an EMBL/GenBank/DDBJ whole genome shotgun (WGS) entry which is preliminary data.</text>
</comment>
<dbReference type="EMBL" id="PKSM01000133">
    <property type="protein sequence ID" value="POW08826.1"/>
    <property type="molecule type" value="Genomic_DNA"/>
</dbReference>
<evidence type="ECO:0000313" key="2">
    <source>
        <dbReference type="Proteomes" id="UP000238274"/>
    </source>
</evidence>
<organism evidence="1 2">
    <name type="scientific">Puccinia striiformis</name>
    <dbReference type="NCBI Taxonomy" id="27350"/>
    <lineage>
        <taxon>Eukaryota</taxon>
        <taxon>Fungi</taxon>
        <taxon>Dikarya</taxon>
        <taxon>Basidiomycota</taxon>
        <taxon>Pucciniomycotina</taxon>
        <taxon>Pucciniomycetes</taxon>
        <taxon>Pucciniales</taxon>
        <taxon>Pucciniaceae</taxon>
        <taxon>Puccinia</taxon>
    </lineage>
</organism>
<name>A0A2S4VGZ6_9BASI</name>
<protein>
    <submittedName>
        <fullName evidence="1">Uncharacterized protein</fullName>
    </submittedName>
</protein>
<proteinExistence type="predicted"/>